<comment type="caution">
    <text evidence="4">The sequence shown here is derived from an EMBL/GenBank/DDBJ whole genome shotgun (WGS) entry which is preliminary data.</text>
</comment>
<sequence>MMDDLRARVQEALDKIRPGLQSDGGDAELVEVDGETGIASIRMTGACGGCPMSTMTLKMGIERTVRAAVPEIKEVVAV</sequence>
<feature type="domain" description="NIF system FeS cluster assembly NifU C-terminal" evidence="3">
    <location>
        <begin position="9"/>
        <end position="76"/>
    </location>
</feature>
<dbReference type="Gene3D" id="3.30.300.130">
    <property type="entry name" value="Fe-S cluster assembly (FSCA)"/>
    <property type="match status" value="1"/>
</dbReference>
<dbReference type="PANTHER" id="PTHR11178">
    <property type="entry name" value="IRON-SULFUR CLUSTER SCAFFOLD PROTEIN NFU-RELATED"/>
    <property type="match status" value="1"/>
</dbReference>
<protein>
    <submittedName>
        <fullName evidence="4">Fe-S cluster biogenesis protein NfuA</fullName>
    </submittedName>
</protein>
<comment type="function">
    <text evidence="2">May be involved in the formation or repair of [Fe-S] clusters present in iron-sulfur proteins.</text>
</comment>
<dbReference type="Proteomes" id="UP000245634">
    <property type="component" value="Unassembled WGS sequence"/>
</dbReference>
<dbReference type="InterPro" id="IPR001075">
    <property type="entry name" value="NIF_FeS_clus_asmbl_NifU_C"/>
</dbReference>
<evidence type="ECO:0000256" key="2">
    <source>
        <dbReference type="ARBA" id="ARBA00049958"/>
    </source>
</evidence>
<dbReference type="GO" id="GO:0005506">
    <property type="term" value="F:iron ion binding"/>
    <property type="evidence" value="ECO:0007669"/>
    <property type="project" value="InterPro"/>
</dbReference>
<dbReference type="PANTHER" id="PTHR11178:SF25">
    <property type="entry name" value="NIFU-LIKE PROTEIN 3, CHLOROPLASTIC"/>
    <property type="match status" value="1"/>
</dbReference>
<reference evidence="4 5" key="1">
    <citation type="submission" date="2018-05" db="EMBL/GenBank/DDBJ databases">
        <title>Genomic Encyclopedia of Type Strains, Phase IV (KMG-IV): sequencing the most valuable type-strain genomes for metagenomic binning, comparative biology and taxonomic classification.</title>
        <authorList>
            <person name="Goeker M."/>
        </authorList>
    </citation>
    <scope>NUCLEOTIDE SEQUENCE [LARGE SCALE GENOMIC DNA]</scope>
    <source>
        <strain evidence="4 5">DSM 18773</strain>
    </source>
</reference>
<dbReference type="AlphaFoldDB" id="A0A316DA70"/>
<dbReference type="Pfam" id="PF01106">
    <property type="entry name" value="NifU"/>
    <property type="match status" value="1"/>
</dbReference>
<accession>A0A316DA70</accession>
<gene>
    <name evidence="4" type="ORF">C7459_114117</name>
</gene>
<evidence type="ECO:0000313" key="5">
    <source>
        <dbReference type="Proteomes" id="UP000245634"/>
    </source>
</evidence>
<evidence type="ECO:0000259" key="3">
    <source>
        <dbReference type="Pfam" id="PF01106"/>
    </source>
</evidence>
<dbReference type="SUPFAM" id="SSF117916">
    <property type="entry name" value="Fe-S cluster assembly (FSCA) domain-like"/>
    <property type="match status" value="1"/>
</dbReference>
<dbReference type="InterPro" id="IPR034904">
    <property type="entry name" value="FSCA_dom_sf"/>
</dbReference>
<dbReference type="GO" id="GO:0016226">
    <property type="term" value="P:iron-sulfur cluster assembly"/>
    <property type="evidence" value="ECO:0007669"/>
    <property type="project" value="InterPro"/>
</dbReference>
<keyword evidence="5" id="KW-1185">Reference proteome</keyword>
<dbReference type="GO" id="GO:0051536">
    <property type="term" value="F:iron-sulfur cluster binding"/>
    <property type="evidence" value="ECO:0007669"/>
    <property type="project" value="InterPro"/>
</dbReference>
<dbReference type="EMBL" id="QGGL01000014">
    <property type="protein sequence ID" value="PWK09049.1"/>
    <property type="molecule type" value="Genomic_DNA"/>
</dbReference>
<evidence type="ECO:0000256" key="1">
    <source>
        <dbReference type="ARBA" id="ARBA00006420"/>
    </source>
</evidence>
<evidence type="ECO:0000313" key="4">
    <source>
        <dbReference type="EMBL" id="PWK09049.1"/>
    </source>
</evidence>
<name>A0A316DA70_9BACL</name>
<proteinExistence type="inferred from homology"/>
<comment type="similarity">
    <text evidence="1">Belongs to the NifU family.</text>
</comment>
<organism evidence="4 5">
    <name type="scientific">Tumebacillus permanentifrigoris</name>
    <dbReference type="NCBI Taxonomy" id="378543"/>
    <lineage>
        <taxon>Bacteria</taxon>
        <taxon>Bacillati</taxon>
        <taxon>Bacillota</taxon>
        <taxon>Bacilli</taxon>
        <taxon>Bacillales</taxon>
        <taxon>Alicyclobacillaceae</taxon>
        <taxon>Tumebacillus</taxon>
    </lineage>
</organism>